<accession>A0A024UST4</accession>
<feature type="region of interest" description="Disordered" evidence="2">
    <location>
        <begin position="178"/>
        <end position="201"/>
    </location>
</feature>
<sequence length="201" mass="21953">MHVGPALHPNVQTVFISVPSVGSSLSPNSRQELEHRLDMNNDKVEALEAKLKLLEVKHEQSVNESLAKELIAQLKQTIAEKDAAILDLRCQLRLNELSVASDLQGLVSPSSGDERPAHIFATPHNGQGNPVHLLEMQAIRNQNINRRLRKVVLQTRWGELPPSSNVVDDPSVPRNIRAFSSFDPLSDGSADDSGSEAGTPP</sequence>
<evidence type="ECO:0000313" key="3">
    <source>
        <dbReference type="EMBL" id="ETW08967.1"/>
    </source>
</evidence>
<organism evidence="3">
    <name type="scientific">Aphanomyces invadans</name>
    <dbReference type="NCBI Taxonomy" id="157072"/>
    <lineage>
        <taxon>Eukaryota</taxon>
        <taxon>Sar</taxon>
        <taxon>Stramenopiles</taxon>
        <taxon>Oomycota</taxon>
        <taxon>Saprolegniomycetes</taxon>
        <taxon>Saprolegniales</taxon>
        <taxon>Verrucalvaceae</taxon>
        <taxon>Aphanomyces</taxon>
    </lineage>
</organism>
<evidence type="ECO:0000256" key="1">
    <source>
        <dbReference type="SAM" id="Coils"/>
    </source>
</evidence>
<dbReference type="GeneID" id="20078495"/>
<reference evidence="3" key="1">
    <citation type="submission" date="2013-12" db="EMBL/GenBank/DDBJ databases">
        <title>The Genome Sequence of Aphanomyces invadans NJM9701.</title>
        <authorList>
            <consortium name="The Broad Institute Genomics Platform"/>
            <person name="Russ C."/>
            <person name="Tyler B."/>
            <person name="van West P."/>
            <person name="Dieguez-Uribeondo J."/>
            <person name="Young S.K."/>
            <person name="Zeng Q."/>
            <person name="Gargeya S."/>
            <person name="Fitzgerald M."/>
            <person name="Abouelleil A."/>
            <person name="Alvarado L."/>
            <person name="Chapman S.B."/>
            <person name="Gainer-Dewar J."/>
            <person name="Goldberg J."/>
            <person name="Griggs A."/>
            <person name="Gujja S."/>
            <person name="Hansen M."/>
            <person name="Howarth C."/>
            <person name="Imamovic A."/>
            <person name="Ireland A."/>
            <person name="Larimer J."/>
            <person name="McCowan C."/>
            <person name="Murphy C."/>
            <person name="Pearson M."/>
            <person name="Poon T.W."/>
            <person name="Priest M."/>
            <person name="Roberts A."/>
            <person name="Saif S."/>
            <person name="Shea T."/>
            <person name="Sykes S."/>
            <person name="Wortman J."/>
            <person name="Nusbaum C."/>
            <person name="Birren B."/>
        </authorList>
    </citation>
    <scope>NUCLEOTIDE SEQUENCE [LARGE SCALE GENOMIC DNA]</scope>
    <source>
        <strain evidence="3">NJM9701</strain>
    </source>
</reference>
<dbReference type="VEuPathDB" id="FungiDB:H310_01445"/>
<evidence type="ECO:0000256" key="2">
    <source>
        <dbReference type="SAM" id="MobiDB-lite"/>
    </source>
</evidence>
<feature type="coiled-coil region" evidence="1">
    <location>
        <begin position="30"/>
        <end position="91"/>
    </location>
</feature>
<protein>
    <submittedName>
        <fullName evidence="3">Uncharacterized protein</fullName>
    </submittedName>
</protein>
<dbReference type="RefSeq" id="XP_008862772.1">
    <property type="nucleotide sequence ID" value="XM_008864550.1"/>
</dbReference>
<gene>
    <name evidence="3" type="ORF">H310_01445</name>
</gene>
<proteinExistence type="predicted"/>
<dbReference type="EMBL" id="KI913953">
    <property type="protein sequence ID" value="ETW08967.1"/>
    <property type="molecule type" value="Genomic_DNA"/>
</dbReference>
<dbReference type="AlphaFoldDB" id="A0A024UST4"/>
<keyword evidence="1" id="KW-0175">Coiled coil</keyword>
<name>A0A024UST4_9STRA</name>